<organism evidence="1 3">
    <name type="scientific">Dysosmobacter welbionis</name>
    <dbReference type="NCBI Taxonomy" id="2093857"/>
    <lineage>
        <taxon>Bacteria</taxon>
        <taxon>Bacillati</taxon>
        <taxon>Bacillota</taxon>
        <taxon>Clostridia</taxon>
        <taxon>Eubacteriales</taxon>
        <taxon>Oscillospiraceae</taxon>
        <taxon>Dysosmobacter</taxon>
    </lineage>
</organism>
<gene>
    <name evidence="1" type="ORF">EIO64_07685</name>
    <name evidence="2" type="ORF">EIO64_16980</name>
</gene>
<evidence type="ECO:0000313" key="2">
    <source>
        <dbReference type="EMBL" id="QCI60690.1"/>
    </source>
</evidence>
<name>A0A4D7ANR2_9FIRM</name>
<dbReference type="KEGG" id="obj:EIO64_16980"/>
<dbReference type="EMBL" id="CP034413">
    <property type="protein sequence ID" value="QCI59115.1"/>
    <property type="molecule type" value="Genomic_DNA"/>
</dbReference>
<dbReference type="AlphaFoldDB" id="A0A4D7ANR2"/>
<dbReference type="RefSeq" id="WP_136891129.1">
    <property type="nucleotide sequence ID" value="NZ_CP034413.3"/>
</dbReference>
<reference evidence="3" key="1">
    <citation type="submission" date="2018-12" db="EMBL/GenBank/DDBJ databases">
        <title>Dusodibacter welbiota gen. nov., sp. nov., isolated from human faeces and emended description of the Oscillibacter genus.</title>
        <authorList>
            <person name="Le Roy T."/>
            <person name="Van der Smissen P."/>
            <person name="Delzenne N."/>
            <person name="Muccioli G."/>
            <person name="Collet J.F."/>
            <person name="Cani P.D."/>
        </authorList>
    </citation>
    <scope>NUCLEOTIDE SEQUENCE [LARGE SCALE GENOMIC DNA]</scope>
    <source>
        <strain evidence="3">J115</strain>
    </source>
</reference>
<evidence type="ECO:0000313" key="3">
    <source>
        <dbReference type="Proteomes" id="UP000298642"/>
    </source>
</evidence>
<dbReference type="EMBL" id="CP034413">
    <property type="protein sequence ID" value="QCI60690.1"/>
    <property type="molecule type" value="Genomic_DNA"/>
</dbReference>
<keyword evidence="3" id="KW-1185">Reference proteome</keyword>
<dbReference type="KEGG" id="obj:EIO64_07685"/>
<dbReference type="Proteomes" id="UP000298642">
    <property type="component" value="Chromosome"/>
</dbReference>
<accession>A0A4D7ANR2</accession>
<proteinExistence type="predicted"/>
<sequence>MDDVKLAMLGNKDAAKRLTDAGVLVPCPMCRGQARVRNERYYQPNVRRNVICMKCFTNSGWYKTEHEARLAWNTRAPILSAEEMEMLEGIKMEVEMVMKRMEVLNDAD</sequence>
<evidence type="ECO:0000313" key="1">
    <source>
        <dbReference type="EMBL" id="QCI59115.1"/>
    </source>
</evidence>
<reference evidence="1" key="2">
    <citation type="journal article" date="2020" name="Int. J. Syst. Evol. Microbiol.">
        <title>Dysosmobacter welbionis gen. nov., sp. nov., isolated from human faeces and emended description of the genus Oscillibacter.</title>
        <authorList>
            <person name="Le Roy T."/>
            <person name="Van der Smissen P."/>
            <person name="Paquot A."/>
            <person name="Delzenne N."/>
            <person name="Muccioli G.G."/>
            <person name="Collet J.F."/>
            <person name="Cani P.D."/>
        </authorList>
    </citation>
    <scope>NUCLEOTIDE SEQUENCE</scope>
    <source>
        <strain evidence="1">J115</strain>
    </source>
</reference>
<dbReference type="Pfam" id="PF14354">
    <property type="entry name" value="Lar_restr_allev"/>
    <property type="match status" value="1"/>
</dbReference>
<protein>
    <submittedName>
        <fullName evidence="1">Lar family restriction alleviation protein</fullName>
    </submittedName>
</protein>
<reference evidence="1" key="3">
    <citation type="submission" date="2021-06" db="EMBL/GenBank/DDBJ databases">
        <authorList>
            <person name="Le Roy T."/>
            <person name="Van der Smissen P."/>
            <person name="Delzenne N."/>
            <person name="Muccioli G."/>
            <person name="Collet J.F."/>
            <person name="Cani P.D."/>
        </authorList>
    </citation>
    <scope>NUCLEOTIDE SEQUENCE</scope>
    <source>
        <strain evidence="1">J115</strain>
    </source>
</reference>